<dbReference type="AlphaFoldDB" id="A0A2P2DXP8"/>
<comment type="caution">
    <text evidence="1">The sequence shown here is derived from an EMBL/GenBank/DDBJ whole genome shotgun (WGS) entry which is preliminary data.</text>
</comment>
<proteinExistence type="predicted"/>
<protein>
    <submittedName>
        <fullName evidence="1">Uncharacterized protein</fullName>
    </submittedName>
</protein>
<sequence length="114" mass="13908">MKENIFNFEPSEWFFQFFYDEGINRTHVEDHGLQFQDIHAFFTYGKYLEFKRKDGCFEAIGYLEKGNPTVIKVIYRKLKDTKRMRLYFIITAYDYMLDQDEKINLNEGDEKDEK</sequence>
<accession>A0A2P2DXP8</accession>
<keyword evidence="2" id="KW-1185">Reference proteome</keyword>
<dbReference type="RefSeq" id="WP_108974275.1">
    <property type="nucleotide sequence ID" value="NZ_BFBB01000003.1"/>
</dbReference>
<evidence type="ECO:0000313" key="1">
    <source>
        <dbReference type="EMBL" id="GBF49408.1"/>
    </source>
</evidence>
<reference evidence="1 2" key="1">
    <citation type="submission" date="2018-02" db="EMBL/GenBank/DDBJ databases">
        <title>Novel Leptospira species isolated from soil and water in Japan.</title>
        <authorList>
            <person name="Nakao R."/>
            <person name="Masuzawa T."/>
        </authorList>
    </citation>
    <scope>NUCLEOTIDE SEQUENCE [LARGE SCALE GENOMIC DNA]</scope>
    <source>
        <strain evidence="1 2">YH101</strain>
    </source>
</reference>
<name>A0A2P2DXP8_9LEPT</name>
<dbReference type="EMBL" id="BFBB01000003">
    <property type="protein sequence ID" value="GBF49408.1"/>
    <property type="molecule type" value="Genomic_DNA"/>
</dbReference>
<gene>
    <name evidence="1" type="ORF">LPTSP4_09210</name>
</gene>
<dbReference type="Proteomes" id="UP000245133">
    <property type="component" value="Unassembled WGS sequence"/>
</dbReference>
<organism evidence="1 2">
    <name type="scientific">Leptospira ryugenii</name>
    <dbReference type="NCBI Taxonomy" id="1917863"/>
    <lineage>
        <taxon>Bacteria</taxon>
        <taxon>Pseudomonadati</taxon>
        <taxon>Spirochaetota</taxon>
        <taxon>Spirochaetia</taxon>
        <taxon>Leptospirales</taxon>
        <taxon>Leptospiraceae</taxon>
        <taxon>Leptospira</taxon>
    </lineage>
</organism>
<evidence type="ECO:0000313" key="2">
    <source>
        <dbReference type="Proteomes" id="UP000245133"/>
    </source>
</evidence>
<dbReference type="OrthoDB" id="345550at2"/>